<organism evidence="2 3">
    <name type="scientific">Planifilum fulgidum</name>
    <dbReference type="NCBI Taxonomy" id="201973"/>
    <lineage>
        <taxon>Bacteria</taxon>
        <taxon>Bacillati</taxon>
        <taxon>Bacillota</taxon>
        <taxon>Bacilli</taxon>
        <taxon>Bacillales</taxon>
        <taxon>Thermoactinomycetaceae</taxon>
        <taxon>Planifilum</taxon>
    </lineage>
</organism>
<keyword evidence="1" id="KW-1133">Transmembrane helix</keyword>
<feature type="transmembrane region" description="Helical" evidence="1">
    <location>
        <begin position="6"/>
        <end position="26"/>
    </location>
</feature>
<dbReference type="STRING" id="201973.SAMN04488025_13136"/>
<sequence>MFYSLLYLMTIVAILLFTGLAIHAILRDRPVTKWLAGLTAVSLTYVLIIAISVFL</sequence>
<dbReference type="AlphaFoldDB" id="A0A1I2RKR0"/>
<keyword evidence="1" id="KW-0812">Transmembrane</keyword>
<accession>A0A1I2RKR0</accession>
<gene>
    <name evidence="2" type="ORF">SAMN04488025_13136</name>
</gene>
<keyword evidence="1" id="KW-0472">Membrane</keyword>
<name>A0A1I2RKR0_9BACL</name>
<protein>
    <submittedName>
        <fullName evidence="2">Uncharacterized protein</fullName>
    </submittedName>
</protein>
<evidence type="ECO:0000313" key="3">
    <source>
        <dbReference type="Proteomes" id="UP000198661"/>
    </source>
</evidence>
<proteinExistence type="predicted"/>
<dbReference type="EMBL" id="FOOK01000031">
    <property type="protein sequence ID" value="SFG40683.1"/>
    <property type="molecule type" value="Genomic_DNA"/>
</dbReference>
<evidence type="ECO:0000256" key="1">
    <source>
        <dbReference type="SAM" id="Phobius"/>
    </source>
</evidence>
<feature type="transmembrane region" description="Helical" evidence="1">
    <location>
        <begin position="33"/>
        <end position="54"/>
    </location>
</feature>
<dbReference type="Proteomes" id="UP000198661">
    <property type="component" value="Unassembled WGS sequence"/>
</dbReference>
<keyword evidence="3" id="KW-1185">Reference proteome</keyword>
<dbReference type="RefSeq" id="WP_177199184.1">
    <property type="nucleotide sequence ID" value="NZ_FOOK01000031.1"/>
</dbReference>
<evidence type="ECO:0000313" key="2">
    <source>
        <dbReference type="EMBL" id="SFG40683.1"/>
    </source>
</evidence>
<reference evidence="2 3" key="1">
    <citation type="submission" date="2016-10" db="EMBL/GenBank/DDBJ databases">
        <authorList>
            <person name="de Groot N.N."/>
        </authorList>
    </citation>
    <scope>NUCLEOTIDE SEQUENCE [LARGE SCALE GENOMIC DNA]</scope>
    <source>
        <strain evidence="2 3">DSM 44945</strain>
    </source>
</reference>